<feature type="domain" description="HTH araC/xylS-type" evidence="4">
    <location>
        <begin position="207"/>
        <end position="308"/>
    </location>
</feature>
<name>A0A4U6QJN9_9ACTN</name>
<dbReference type="InterPro" id="IPR018062">
    <property type="entry name" value="HTH_AraC-typ_CS"/>
</dbReference>
<evidence type="ECO:0000256" key="1">
    <source>
        <dbReference type="ARBA" id="ARBA00023015"/>
    </source>
</evidence>
<dbReference type="Pfam" id="PF12833">
    <property type="entry name" value="HTH_18"/>
    <property type="match status" value="1"/>
</dbReference>
<evidence type="ECO:0000256" key="2">
    <source>
        <dbReference type="ARBA" id="ARBA00023125"/>
    </source>
</evidence>
<dbReference type="InterPro" id="IPR009057">
    <property type="entry name" value="Homeodomain-like_sf"/>
</dbReference>
<sequence>MAVDEFTTADPEEGHAFLSATYTESRMRMFGPRDRYRLRHQYRDAGRFAVATMDHSMGVQHDCDALGYLLLARVLDGRIEVESDGSVLRAGPGDVFRVAAADSPYVSRFDRLRVQLFTVHPAALTEAAQSEVHLIGHSLTTPLLARQFGVVADYIDRTLFATPGAMSNPLLVGAATRLLAGTIVTTFPRQADEPLPRPTDRNPAVIRRAVAFLEEHAHDDIGLAEIATAAGVTPRAVQFAFRRHLDTTPTAYLRKVRLHRAHDDLVAGDPTRDSVAATAERWGFGNPGRFAAAYRDAFGCSPRETLHS</sequence>
<keyword evidence="2" id="KW-0238">DNA-binding</keyword>
<evidence type="ECO:0000313" key="5">
    <source>
        <dbReference type="EMBL" id="TKV60429.1"/>
    </source>
</evidence>
<dbReference type="InterPro" id="IPR018060">
    <property type="entry name" value="HTH_AraC"/>
</dbReference>
<dbReference type="GO" id="GO:0003700">
    <property type="term" value="F:DNA-binding transcription factor activity"/>
    <property type="evidence" value="ECO:0007669"/>
    <property type="project" value="InterPro"/>
</dbReference>
<dbReference type="Gene3D" id="1.10.10.60">
    <property type="entry name" value="Homeodomain-like"/>
    <property type="match status" value="1"/>
</dbReference>
<dbReference type="PROSITE" id="PS01124">
    <property type="entry name" value="HTH_ARAC_FAMILY_2"/>
    <property type="match status" value="1"/>
</dbReference>
<dbReference type="OrthoDB" id="5464689at2"/>
<dbReference type="InterPro" id="IPR050204">
    <property type="entry name" value="AraC_XylS_family_regulators"/>
</dbReference>
<gene>
    <name evidence="5" type="ORF">FDO65_01560</name>
</gene>
<accession>A0A4U6QJN9</accession>
<evidence type="ECO:0000259" key="4">
    <source>
        <dbReference type="PROSITE" id="PS01124"/>
    </source>
</evidence>
<keyword evidence="6" id="KW-1185">Reference proteome</keyword>
<dbReference type="EMBL" id="SZZH01000001">
    <property type="protein sequence ID" value="TKV60429.1"/>
    <property type="molecule type" value="Genomic_DNA"/>
</dbReference>
<keyword evidence="3" id="KW-0804">Transcription</keyword>
<evidence type="ECO:0000313" key="6">
    <source>
        <dbReference type="Proteomes" id="UP000306985"/>
    </source>
</evidence>
<keyword evidence="1" id="KW-0805">Transcription regulation</keyword>
<dbReference type="Pfam" id="PF14525">
    <property type="entry name" value="AraC_binding_2"/>
    <property type="match status" value="1"/>
</dbReference>
<dbReference type="GO" id="GO:0043565">
    <property type="term" value="F:sequence-specific DNA binding"/>
    <property type="evidence" value="ECO:0007669"/>
    <property type="project" value="InterPro"/>
</dbReference>
<comment type="caution">
    <text evidence="5">The sequence shown here is derived from an EMBL/GenBank/DDBJ whole genome shotgun (WGS) entry which is preliminary data.</text>
</comment>
<dbReference type="Proteomes" id="UP000306985">
    <property type="component" value="Unassembled WGS sequence"/>
</dbReference>
<dbReference type="InterPro" id="IPR035418">
    <property type="entry name" value="AraC-bd_2"/>
</dbReference>
<protein>
    <submittedName>
        <fullName evidence="5">AraC family transcriptional regulator</fullName>
    </submittedName>
</protein>
<dbReference type="RefSeq" id="WP_137447733.1">
    <property type="nucleotide sequence ID" value="NZ_SZZH01000001.1"/>
</dbReference>
<reference evidence="5 6" key="1">
    <citation type="submission" date="2019-05" db="EMBL/GenBank/DDBJ databases">
        <title>Nakamurella sp. N5BH11, whole genome shotgun sequence.</title>
        <authorList>
            <person name="Tuo L."/>
        </authorList>
    </citation>
    <scope>NUCLEOTIDE SEQUENCE [LARGE SCALE GENOMIC DNA]</scope>
    <source>
        <strain evidence="5 6">N5BH11</strain>
    </source>
</reference>
<dbReference type="PANTHER" id="PTHR46796:SF12">
    <property type="entry name" value="HTH-TYPE DNA-BINDING TRANSCRIPTIONAL ACTIVATOR EUTR"/>
    <property type="match status" value="1"/>
</dbReference>
<organism evidence="5 6">
    <name type="scientific">Nakamurella flava</name>
    <dbReference type="NCBI Taxonomy" id="2576308"/>
    <lineage>
        <taxon>Bacteria</taxon>
        <taxon>Bacillati</taxon>
        <taxon>Actinomycetota</taxon>
        <taxon>Actinomycetes</taxon>
        <taxon>Nakamurellales</taxon>
        <taxon>Nakamurellaceae</taxon>
        <taxon>Nakamurella</taxon>
    </lineage>
</organism>
<dbReference type="PANTHER" id="PTHR46796">
    <property type="entry name" value="HTH-TYPE TRANSCRIPTIONAL ACTIVATOR RHAS-RELATED"/>
    <property type="match status" value="1"/>
</dbReference>
<evidence type="ECO:0000256" key="3">
    <source>
        <dbReference type="ARBA" id="ARBA00023163"/>
    </source>
</evidence>
<dbReference type="PROSITE" id="PS00041">
    <property type="entry name" value="HTH_ARAC_FAMILY_1"/>
    <property type="match status" value="1"/>
</dbReference>
<dbReference type="AlphaFoldDB" id="A0A4U6QJN9"/>
<dbReference type="SMART" id="SM00342">
    <property type="entry name" value="HTH_ARAC"/>
    <property type="match status" value="1"/>
</dbReference>
<proteinExistence type="predicted"/>
<dbReference type="SUPFAM" id="SSF46689">
    <property type="entry name" value="Homeodomain-like"/>
    <property type="match status" value="2"/>
</dbReference>